<keyword evidence="9 10" id="KW-0511">Multifunctional enzyme</keyword>
<comment type="catalytic activity">
    <reaction evidence="10">
        <text>5-aminomethyl-2-thiouridine(34) in tRNA + S-adenosyl-L-methionine = 5-methylaminomethyl-2-thiouridine(34) in tRNA + S-adenosyl-L-homocysteine + H(+)</text>
        <dbReference type="Rhea" id="RHEA:19569"/>
        <dbReference type="Rhea" id="RHEA-COMP:10195"/>
        <dbReference type="Rhea" id="RHEA-COMP:10197"/>
        <dbReference type="ChEBI" id="CHEBI:15378"/>
        <dbReference type="ChEBI" id="CHEBI:57856"/>
        <dbReference type="ChEBI" id="CHEBI:59789"/>
        <dbReference type="ChEBI" id="CHEBI:74454"/>
        <dbReference type="ChEBI" id="CHEBI:74455"/>
        <dbReference type="EC" id="2.1.1.61"/>
    </reaction>
</comment>
<dbReference type="InterPro" id="IPR006076">
    <property type="entry name" value="FAD-dep_OxRdtase"/>
</dbReference>
<dbReference type="GO" id="GO:0004808">
    <property type="term" value="F:tRNA (5-methylaminomethyl-2-thiouridylate)(34)-methyltransferase activity"/>
    <property type="evidence" value="ECO:0007669"/>
    <property type="project" value="UniProtKB-EC"/>
</dbReference>
<dbReference type="GO" id="GO:0050660">
    <property type="term" value="F:flavin adenine dinucleotide binding"/>
    <property type="evidence" value="ECO:0007669"/>
    <property type="project" value="UniProtKB-UniRule"/>
</dbReference>
<keyword evidence="2 10" id="KW-0489">Methyltransferase</keyword>
<keyword evidence="7 10" id="KW-0274">FAD</keyword>
<dbReference type="Gene3D" id="3.30.9.10">
    <property type="entry name" value="D-Amino Acid Oxidase, subunit A, domain 2"/>
    <property type="match status" value="1"/>
</dbReference>
<gene>
    <name evidence="10 13" type="primary">mnmC</name>
    <name evidence="13" type="ORF">G3I74_09275</name>
</gene>
<comment type="subcellular location">
    <subcellularLocation>
        <location evidence="10">Cytoplasm</location>
    </subcellularLocation>
</comment>
<comment type="caution">
    <text evidence="13">The sequence shown here is derived from an EMBL/GenBank/DDBJ whole genome shotgun (WGS) entry which is preliminary data.</text>
</comment>
<dbReference type="Gene3D" id="3.40.50.150">
    <property type="entry name" value="Vaccinia Virus protein VP39"/>
    <property type="match status" value="1"/>
</dbReference>
<protein>
    <recommendedName>
        <fullName evidence="10">tRNA 5-methylaminomethyl-2-thiouridine biosynthesis bifunctional protein MnmC</fullName>
        <shortName evidence="10">tRNA mnm(5)s(2)U biosynthesis bifunctional protein</shortName>
    </recommendedName>
    <domain>
        <recommendedName>
            <fullName evidence="10">tRNA (mnm(5)s(2)U34)-methyltransferase</fullName>
            <ecNumber evidence="10">2.1.1.61</ecNumber>
        </recommendedName>
    </domain>
    <domain>
        <recommendedName>
            <fullName evidence="10">FAD-dependent cmnm(5)s(2)U34 oxidoreductase</fullName>
            <ecNumber evidence="10">1.5.-.-</ecNumber>
        </recommendedName>
    </domain>
</protein>
<evidence type="ECO:0000259" key="11">
    <source>
        <dbReference type="Pfam" id="PF01266"/>
    </source>
</evidence>
<dbReference type="GO" id="GO:0005737">
    <property type="term" value="C:cytoplasm"/>
    <property type="evidence" value="ECO:0007669"/>
    <property type="project" value="UniProtKB-SubCell"/>
</dbReference>
<comment type="similarity">
    <text evidence="10">In the C-terminal section; belongs to the DAO family.</text>
</comment>
<comment type="similarity">
    <text evidence="10">In the N-terminal section; belongs to the methyltransferase superfamily. tRNA (mnm(5)s(2)U34)-methyltransferase family.</text>
</comment>
<name>A0A845VFC1_9GAMM</name>
<reference evidence="13 14" key="1">
    <citation type="submission" date="2020-02" db="EMBL/GenBank/DDBJ databases">
        <authorList>
            <person name="Zhang X.-Y."/>
        </authorList>
    </citation>
    <scope>NUCLEOTIDE SEQUENCE [LARGE SCALE GENOMIC DNA]</scope>
    <source>
        <strain evidence="13 14">C33</strain>
    </source>
</reference>
<evidence type="ECO:0000313" key="14">
    <source>
        <dbReference type="Proteomes" id="UP000484885"/>
    </source>
</evidence>
<sequence>MSRPFKPIQPAVIDWQDQTPRSLAYQDSYSMPGRSVAESRSVFIEANRLPERFAGLGARALFVIGETGFGSGLNVLLAARCFLDHAPPDARLDLFSAELHPLTPPDLIRAQPEAPELAGLSAALVAAYPPSVAGHHVIELHARIRLVLMLGDAAACWQGCRAEVDAWFLDGFAPARNPAMWSEALFTAVADRSRPGATFGTFTAAGPVRRGLERAGFAVERVAGFGGKRHRLIGQRPGTAPPRRLVHGQAVVAGAGLAGCTTARALAERGWRVRVCDPAGVASAASGNLAGVVYSTASAHMTAQNRFYQLALVHALARLRSLGFPGQADDGRLNGVIQLAADERMARKIDAALAAGTWPQTLMERLGPRQVLFHGAGYLRPARWCRHLLDHPAIELTRERVQGFSADGGLQIQTDGGGRLAADVLVLAMAGAVSQLPALDWLPLKTIRGQVSYVPATAASRQWEQAVCHAGYLTPALDGLHCVGATFDLHETDTRTRADDDRTNLDQLREHLPEHWQALGGSSIEVAGRRAAVRCQTPDFLPLAGPLPDPGQHPHRIVPGVYLNLAHGSRGLTHTPLCADLIADQASGLSPFPDAELIAALAPERFILRKRRRDPGWKPAAPPRPSD</sequence>
<dbReference type="PANTHER" id="PTHR13847:SF283">
    <property type="entry name" value="TRNA 5-METHYLAMINOMETHYL-2-THIOURIDINE BIOSYNTHESIS BIFUNCTIONAL PROTEIN MNMC"/>
    <property type="match status" value="1"/>
</dbReference>
<dbReference type="Proteomes" id="UP000484885">
    <property type="component" value="Unassembled WGS sequence"/>
</dbReference>
<evidence type="ECO:0000313" key="13">
    <source>
        <dbReference type="EMBL" id="NDY95919.1"/>
    </source>
</evidence>
<evidence type="ECO:0000256" key="7">
    <source>
        <dbReference type="ARBA" id="ARBA00022827"/>
    </source>
</evidence>
<evidence type="ECO:0000259" key="12">
    <source>
        <dbReference type="Pfam" id="PF05430"/>
    </source>
</evidence>
<dbReference type="EMBL" id="JAAGSC010000041">
    <property type="protein sequence ID" value="NDY95919.1"/>
    <property type="molecule type" value="Genomic_DNA"/>
</dbReference>
<evidence type="ECO:0000256" key="10">
    <source>
        <dbReference type="HAMAP-Rule" id="MF_01102"/>
    </source>
</evidence>
<dbReference type="EC" id="1.5.-.-" evidence="10"/>
<dbReference type="PANTHER" id="PTHR13847">
    <property type="entry name" value="SARCOSINE DEHYDROGENASE-RELATED"/>
    <property type="match status" value="1"/>
</dbReference>
<organism evidence="13 14">
    <name type="scientific">Wenzhouxiangella limi</name>
    <dbReference type="NCBI Taxonomy" id="2707351"/>
    <lineage>
        <taxon>Bacteria</taxon>
        <taxon>Pseudomonadati</taxon>
        <taxon>Pseudomonadota</taxon>
        <taxon>Gammaproteobacteria</taxon>
        <taxon>Chromatiales</taxon>
        <taxon>Wenzhouxiangellaceae</taxon>
        <taxon>Wenzhouxiangella</taxon>
    </lineage>
</organism>
<evidence type="ECO:0000256" key="3">
    <source>
        <dbReference type="ARBA" id="ARBA00022630"/>
    </source>
</evidence>
<keyword evidence="5 10" id="KW-0949">S-adenosyl-L-methionine</keyword>
<dbReference type="Pfam" id="PF05430">
    <property type="entry name" value="Methyltransf_30"/>
    <property type="match status" value="1"/>
</dbReference>
<dbReference type="InterPro" id="IPR029063">
    <property type="entry name" value="SAM-dependent_MTases_sf"/>
</dbReference>
<keyword evidence="6 10" id="KW-0819">tRNA processing</keyword>
<evidence type="ECO:0000256" key="5">
    <source>
        <dbReference type="ARBA" id="ARBA00022691"/>
    </source>
</evidence>
<dbReference type="RefSeq" id="WP_164211315.1">
    <property type="nucleotide sequence ID" value="NZ_JAAGSC010000041.1"/>
</dbReference>
<dbReference type="NCBIfam" id="NF033855">
    <property type="entry name" value="tRNA_MNMC2"/>
    <property type="match status" value="1"/>
</dbReference>
<dbReference type="SUPFAM" id="SSF51971">
    <property type="entry name" value="Nucleotide-binding domain"/>
    <property type="match status" value="1"/>
</dbReference>
<evidence type="ECO:0000256" key="2">
    <source>
        <dbReference type="ARBA" id="ARBA00022603"/>
    </source>
</evidence>
<proteinExistence type="inferred from homology"/>
<dbReference type="Pfam" id="PF01266">
    <property type="entry name" value="DAO"/>
    <property type="match status" value="1"/>
</dbReference>
<dbReference type="NCBIfam" id="TIGR03197">
    <property type="entry name" value="MnmC_Cterm"/>
    <property type="match status" value="1"/>
</dbReference>
<dbReference type="NCBIfam" id="NF002481">
    <property type="entry name" value="PRK01747.1-2"/>
    <property type="match status" value="1"/>
</dbReference>
<dbReference type="GO" id="GO:0002097">
    <property type="term" value="P:tRNA wobble base modification"/>
    <property type="evidence" value="ECO:0007669"/>
    <property type="project" value="UniProtKB-UniRule"/>
</dbReference>
<keyword evidence="14" id="KW-1185">Reference proteome</keyword>
<comment type="function">
    <text evidence="10">Catalyzes the last two steps in the biosynthesis of 5-methylaminomethyl-2-thiouridine (mnm(5)s(2)U) at the wobble position (U34) in tRNA. Catalyzes the FAD-dependent demodification of cmnm(5)s(2)U34 to nm(5)s(2)U34, followed by the transfer of a methyl group from S-adenosyl-L-methionine to nm(5)s(2)U34, to form mnm(5)s(2)U34.</text>
</comment>
<evidence type="ECO:0000256" key="4">
    <source>
        <dbReference type="ARBA" id="ARBA00022679"/>
    </source>
</evidence>
<evidence type="ECO:0000256" key="8">
    <source>
        <dbReference type="ARBA" id="ARBA00023002"/>
    </source>
</evidence>
<dbReference type="AlphaFoldDB" id="A0A845VFC1"/>
<dbReference type="GO" id="GO:0016645">
    <property type="term" value="F:oxidoreductase activity, acting on the CH-NH group of donors"/>
    <property type="evidence" value="ECO:0007669"/>
    <property type="project" value="InterPro"/>
</dbReference>
<dbReference type="Gene3D" id="3.50.50.60">
    <property type="entry name" value="FAD/NAD(P)-binding domain"/>
    <property type="match status" value="1"/>
</dbReference>
<feature type="domain" description="MnmC-like methyltransferase" evidence="12">
    <location>
        <begin position="116"/>
        <end position="236"/>
    </location>
</feature>
<dbReference type="InterPro" id="IPR036188">
    <property type="entry name" value="FAD/NAD-bd_sf"/>
</dbReference>
<comment type="cofactor">
    <cofactor evidence="10">
        <name>FAD</name>
        <dbReference type="ChEBI" id="CHEBI:57692"/>
    </cofactor>
</comment>
<dbReference type="InterPro" id="IPR008471">
    <property type="entry name" value="MnmC-like_methylTransf"/>
</dbReference>
<dbReference type="SUPFAM" id="SSF54373">
    <property type="entry name" value="FAD-linked reductases, C-terminal domain"/>
    <property type="match status" value="1"/>
</dbReference>
<keyword evidence="4 10" id="KW-0808">Transferase</keyword>
<dbReference type="HAMAP" id="MF_01102">
    <property type="entry name" value="MnmC"/>
    <property type="match status" value="1"/>
</dbReference>
<dbReference type="InterPro" id="IPR023032">
    <property type="entry name" value="tRNA_MAMT_biosynth_bifunc_MnmC"/>
</dbReference>
<dbReference type="GO" id="GO:0032259">
    <property type="term" value="P:methylation"/>
    <property type="evidence" value="ECO:0007669"/>
    <property type="project" value="UniProtKB-KW"/>
</dbReference>
<feature type="region of interest" description="FAD-dependent cmnm(5)s(2)U34 oxidoreductase" evidence="10">
    <location>
        <begin position="253"/>
        <end position="627"/>
    </location>
</feature>
<keyword evidence="1 10" id="KW-0963">Cytoplasm</keyword>
<feature type="domain" description="FAD dependent oxidoreductase" evidence="11">
    <location>
        <begin position="250"/>
        <end position="584"/>
    </location>
</feature>
<evidence type="ECO:0000256" key="6">
    <source>
        <dbReference type="ARBA" id="ARBA00022694"/>
    </source>
</evidence>
<keyword evidence="3 10" id="KW-0285">Flavoprotein</keyword>
<keyword evidence="8 10" id="KW-0560">Oxidoreductase</keyword>
<feature type="region of interest" description="tRNA (mnm(5)s(2)U34)-methyltransferase" evidence="10">
    <location>
        <begin position="1"/>
        <end position="237"/>
    </location>
</feature>
<evidence type="ECO:0000256" key="9">
    <source>
        <dbReference type="ARBA" id="ARBA00023268"/>
    </source>
</evidence>
<dbReference type="InterPro" id="IPR047785">
    <property type="entry name" value="tRNA_MNMC2"/>
</dbReference>
<dbReference type="EC" id="2.1.1.61" evidence="10"/>
<accession>A0A845VFC1</accession>
<dbReference type="InterPro" id="IPR017610">
    <property type="entry name" value="tRNA_S-uridine_synth_MnmC_C"/>
</dbReference>
<evidence type="ECO:0000256" key="1">
    <source>
        <dbReference type="ARBA" id="ARBA00022490"/>
    </source>
</evidence>